<dbReference type="GeneID" id="1021191"/>
<dbReference type="InterPro" id="IPR037523">
    <property type="entry name" value="VOC_core"/>
</dbReference>
<keyword evidence="2" id="KW-0223">Dioxygenase</keyword>
<dbReference type="PANTHER" id="PTHR36437:SF2">
    <property type="entry name" value="GLYOXALASE_BLEOMYCIN RESISTANCE PROTEIN_DIOXYGENASE"/>
    <property type="match status" value="1"/>
</dbReference>
<dbReference type="HOGENOM" id="CLU_046006_10_0_11"/>
<keyword evidence="3" id="KW-1185">Reference proteome</keyword>
<feature type="domain" description="VOC" evidence="1">
    <location>
        <begin position="2"/>
        <end position="127"/>
    </location>
</feature>
<dbReference type="GO" id="GO:0051213">
    <property type="term" value="F:dioxygenase activity"/>
    <property type="evidence" value="ECO:0007669"/>
    <property type="project" value="UniProtKB-KW"/>
</dbReference>
<organism evidence="2 3">
    <name type="scientific">[Brevibacterium] flavum</name>
    <dbReference type="NCBI Taxonomy" id="92706"/>
    <lineage>
        <taxon>Bacteria</taxon>
        <taxon>Bacillati</taxon>
        <taxon>Actinomycetota</taxon>
        <taxon>Actinomycetes</taxon>
        <taxon>Mycobacteriales</taxon>
        <taxon>Corynebacteriaceae</taxon>
        <taxon>Corynebacterium</taxon>
    </lineage>
</organism>
<dbReference type="AlphaFoldDB" id="A0A0F6WPC6"/>
<dbReference type="CDD" id="cd07263">
    <property type="entry name" value="VOC_like"/>
    <property type="match status" value="1"/>
</dbReference>
<dbReference type="SUPFAM" id="SSF54593">
    <property type="entry name" value="Glyoxalase/Bleomycin resistance protein/Dihydroxybiphenyl dioxygenase"/>
    <property type="match status" value="1"/>
</dbReference>
<dbReference type="PANTHER" id="PTHR36437">
    <property type="entry name" value="GLYOXALASE/BLEOMYCIN RESISTANCE PROTEIN/DIOXYGENASE"/>
    <property type="match status" value="1"/>
</dbReference>
<proteinExistence type="predicted"/>
<dbReference type="InterPro" id="IPR004360">
    <property type="entry name" value="Glyas_Fos-R_dOase_dom"/>
</dbReference>
<dbReference type="Gene3D" id="3.10.180.10">
    <property type="entry name" value="2,3-Dihydroxybiphenyl 1,2-Dioxygenase, domain 1"/>
    <property type="match status" value="1"/>
</dbReference>
<dbReference type="RefSeq" id="WP_003863690.1">
    <property type="nucleotide sequence ID" value="NZ_CP011309.1"/>
</dbReference>
<reference evidence="2 3" key="1">
    <citation type="submission" date="2015-04" db="EMBL/GenBank/DDBJ databases">
        <title>Complete Genome Sequence of Brevibacterium flavum ATCC 15168.</title>
        <authorList>
            <person name="Ahn J."/>
            <person name="Park G."/>
            <person name="Jeon W."/>
            <person name="Jang Y."/>
            <person name="Jang M."/>
            <person name="Lee H."/>
            <person name="Lee H."/>
        </authorList>
    </citation>
    <scope>NUCLEOTIDE SEQUENCE [LARGE SCALE GENOMIC DNA]</scope>
    <source>
        <strain evidence="2 3">ATCC 15168</strain>
    </source>
</reference>
<accession>A0A0F6WPC6</accession>
<evidence type="ECO:0000259" key="1">
    <source>
        <dbReference type="PROSITE" id="PS51819"/>
    </source>
</evidence>
<dbReference type="PROSITE" id="PS51819">
    <property type="entry name" value="VOC"/>
    <property type="match status" value="1"/>
</dbReference>
<dbReference type="Proteomes" id="UP000034037">
    <property type="component" value="Chromosome"/>
</dbReference>
<protein>
    <submittedName>
        <fullName evidence="2">Glyoxalase/bleomycin resistance protein/dioxygenase</fullName>
    </submittedName>
</protein>
<name>A0A0F6WPC6_9CORY</name>
<evidence type="ECO:0000313" key="3">
    <source>
        <dbReference type="Proteomes" id="UP000034037"/>
    </source>
</evidence>
<dbReference type="Pfam" id="PF00903">
    <property type="entry name" value="Glyoxalase"/>
    <property type="match status" value="1"/>
</dbReference>
<evidence type="ECO:0000313" key="2">
    <source>
        <dbReference type="EMBL" id="AKF26176.1"/>
    </source>
</evidence>
<gene>
    <name evidence="2" type="ORF">YH66_00695</name>
</gene>
<keyword evidence="2" id="KW-0560">Oxidoreductase</keyword>
<dbReference type="InterPro" id="IPR029068">
    <property type="entry name" value="Glyas_Bleomycin-R_OHBP_Dase"/>
</dbReference>
<dbReference type="EMBL" id="CP011309">
    <property type="protein sequence ID" value="AKF26176.1"/>
    <property type="molecule type" value="Genomic_DNA"/>
</dbReference>
<sequence length="130" mass="14556">MRIEITSVFVDDQAKALDFYTTKLGFELKHDVTAGDYRWLTVVDPENPDGVQLLLEPNQHPDAATYQAGIKRDGIPATQFYVDDVQEEYDSLKDKGVDFIMEPTDVGPSVIAILDDTVGNLIQIVQLKQN</sequence>
<dbReference type="PATRIC" id="fig|92706.3.peg.138"/>